<reference evidence="1 2" key="1">
    <citation type="submission" date="2019-02" db="EMBL/GenBank/DDBJ databases">
        <title>Deep-cultivation of Planctomycetes and their phenomic and genomic characterization uncovers novel biology.</title>
        <authorList>
            <person name="Wiegand S."/>
            <person name="Jogler M."/>
            <person name="Boedeker C."/>
            <person name="Pinto D."/>
            <person name="Vollmers J."/>
            <person name="Rivas-Marin E."/>
            <person name="Kohn T."/>
            <person name="Peeters S.H."/>
            <person name="Heuer A."/>
            <person name="Rast P."/>
            <person name="Oberbeckmann S."/>
            <person name="Bunk B."/>
            <person name="Jeske O."/>
            <person name="Meyerdierks A."/>
            <person name="Storesund J.E."/>
            <person name="Kallscheuer N."/>
            <person name="Luecker S."/>
            <person name="Lage O.M."/>
            <person name="Pohl T."/>
            <person name="Merkel B.J."/>
            <person name="Hornburger P."/>
            <person name="Mueller R.-W."/>
            <person name="Bruemmer F."/>
            <person name="Labrenz M."/>
            <person name="Spormann A.M."/>
            <person name="Op Den Camp H."/>
            <person name="Overmann J."/>
            <person name="Amann R."/>
            <person name="Jetten M.S.M."/>
            <person name="Mascher T."/>
            <person name="Medema M.H."/>
            <person name="Devos D.P."/>
            <person name="Kaster A.-K."/>
            <person name="Ovreas L."/>
            <person name="Rohde M."/>
            <person name="Galperin M.Y."/>
            <person name="Jogler C."/>
        </authorList>
    </citation>
    <scope>NUCLEOTIDE SEQUENCE [LARGE SCALE GENOMIC DNA]</scope>
    <source>
        <strain evidence="1 2">Pla144</strain>
    </source>
</reference>
<dbReference type="Proteomes" id="UP000318437">
    <property type="component" value="Unassembled WGS sequence"/>
</dbReference>
<dbReference type="EMBL" id="SJPS01000005">
    <property type="protein sequence ID" value="TWU24583.1"/>
    <property type="molecule type" value="Genomic_DNA"/>
</dbReference>
<accession>A0A5C6CIG6</accession>
<name>A0A5C6CIG6_9BACT</name>
<dbReference type="AlphaFoldDB" id="A0A5C6CIG6"/>
<protein>
    <submittedName>
        <fullName evidence="1">Uncharacterized protein</fullName>
    </submittedName>
</protein>
<proteinExistence type="predicted"/>
<evidence type="ECO:0000313" key="2">
    <source>
        <dbReference type="Proteomes" id="UP000318437"/>
    </source>
</evidence>
<gene>
    <name evidence="1" type="ORF">Pla144_34680</name>
</gene>
<sequence>MLASTHWQDTTYVAYDSLGFCEFCNTKLWLRVTKLNRFAQSKVRYSTDGSLAQSLRARWLPELEWKGFNCQRSAQHERGPRQLLQG</sequence>
<comment type="caution">
    <text evidence="1">The sequence shown here is derived from an EMBL/GenBank/DDBJ whole genome shotgun (WGS) entry which is preliminary data.</text>
</comment>
<organism evidence="1 2">
    <name type="scientific">Bythopirellula polymerisocia</name>
    <dbReference type="NCBI Taxonomy" id="2528003"/>
    <lineage>
        <taxon>Bacteria</taxon>
        <taxon>Pseudomonadati</taxon>
        <taxon>Planctomycetota</taxon>
        <taxon>Planctomycetia</taxon>
        <taxon>Pirellulales</taxon>
        <taxon>Lacipirellulaceae</taxon>
        <taxon>Bythopirellula</taxon>
    </lineage>
</organism>
<evidence type="ECO:0000313" key="1">
    <source>
        <dbReference type="EMBL" id="TWU24583.1"/>
    </source>
</evidence>
<keyword evidence="2" id="KW-1185">Reference proteome</keyword>